<dbReference type="Proteomes" id="UP001237823">
    <property type="component" value="Unassembled WGS sequence"/>
</dbReference>
<evidence type="ECO:0000313" key="1">
    <source>
        <dbReference type="EMBL" id="MDM7883963.1"/>
    </source>
</evidence>
<comment type="caution">
    <text evidence="1">The sequence shown here is derived from an EMBL/GenBank/DDBJ whole genome shotgun (WGS) entry which is preliminary data.</text>
</comment>
<keyword evidence="2" id="KW-1185">Reference proteome</keyword>
<dbReference type="PANTHER" id="PTHR41913:SF1">
    <property type="entry name" value="DUF1684 DOMAIN-CONTAINING PROTEIN"/>
    <property type="match status" value="1"/>
</dbReference>
<organism evidence="1 2">
    <name type="scientific">Curtobacterium citri</name>
    <dbReference type="NCBI Taxonomy" id="3055139"/>
    <lineage>
        <taxon>Bacteria</taxon>
        <taxon>Bacillati</taxon>
        <taxon>Actinomycetota</taxon>
        <taxon>Actinomycetes</taxon>
        <taxon>Micrococcales</taxon>
        <taxon>Microbacteriaceae</taxon>
        <taxon>Curtobacterium</taxon>
    </lineage>
</organism>
<accession>A0ABT7T304</accession>
<reference evidence="1 2" key="1">
    <citation type="submission" date="2023-06" db="EMBL/GenBank/DDBJ databases">
        <authorList>
            <person name="Feng G."/>
            <person name="Li J."/>
            <person name="Zhu H."/>
        </authorList>
    </citation>
    <scope>NUCLEOTIDE SEQUENCE [LARGE SCALE GENOMIC DNA]</scope>
    <source>
        <strain evidence="1 2">RHCKG23</strain>
    </source>
</reference>
<name>A0ABT7T304_9MICO</name>
<dbReference type="PANTHER" id="PTHR41913">
    <property type="entry name" value="DUF1684 DOMAIN-CONTAINING PROTEIN"/>
    <property type="match status" value="1"/>
</dbReference>
<dbReference type="Pfam" id="PF07920">
    <property type="entry name" value="DUF1684"/>
    <property type="match status" value="1"/>
</dbReference>
<dbReference type="InterPro" id="IPR012467">
    <property type="entry name" value="DUF1684"/>
</dbReference>
<dbReference type="EMBL" id="JAUCML010000002">
    <property type="protein sequence ID" value="MDM7883963.1"/>
    <property type="molecule type" value="Genomic_DNA"/>
</dbReference>
<protein>
    <submittedName>
        <fullName evidence="1">DUF1684 domain-containing protein</fullName>
    </submittedName>
</protein>
<dbReference type="RefSeq" id="WP_182047507.1">
    <property type="nucleotide sequence ID" value="NZ_JAUCML010000002.1"/>
</dbReference>
<gene>
    <name evidence="1" type="ORF">QUG92_02490</name>
</gene>
<sequence length="247" mass="27190">MSTVEPSPTSVPEPASWHAWREARRQRVTAPQGDLALVQTTWLPDGAEPDLEQVLVGQPASVTATAVHRKDIDTGAPEHGYRLWDAESPANRSYDGTPVFPYDPAWRIEARFTPAEPGRTIPYEHLRDAAGSTRDLVVPGDITATIDGREYRLSAFDDDGTLLLVFGDPTNRSTDDAERTYGTGRFLFVERPEGTSTGEESAVVLDFNHAFVPPCGFSDQYNCPLPPAQNRLHVPVHAGERYVAHRG</sequence>
<evidence type="ECO:0000313" key="2">
    <source>
        <dbReference type="Proteomes" id="UP001237823"/>
    </source>
</evidence>
<proteinExistence type="predicted"/>